<name>E2E9Z9_PROLC</name>
<keyword evidence="1" id="KW-1133">Transmembrane helix</keyword>
<evidence type="ECO:0000313" key="2">
    <source>
        <dbReference type="EMBL" id="ADD46354.1"/>
    </source>
</evidence>
<feature type="transmembrane region" description="Helical" evidence="1">
    <location>
        <begin position="85"/>
        <end position="103"/>
    </location>
</feature>
<sequence>MKNKKRLLFYQKKFNYLFLNSSIILVCNNNTNIITNITNYLNKYKLSNNAKIIVIKRKFFTFYCSSVQKSLNSSNLILICFDKNISFNIFSNFLINIYPYYYYIYFNNMCYNLSLSSTNFNNALTTFSNQLFFNFFVILFYLNLYITNK</sequence>
<dbReference type="EMBL" id="GU563431">
    <property type="protein sequence ID" value="ADD46354.1"/>
    <property type="molecule type" value="Genomic_DNA"/>
</dbReference>
<accession>E2E9Z9</accession>
<proteinExistence type="predicted"/>
<reference evidence="2" key="1">
    <citation type="journal article" date="2010" name="Genome Biol. Evol.">
        <title>A linear molecule with two large inverted repeats: the mitochondrial genome of the stramenopile Proteromonas lacertae.</title>
        <authorList>
            <person name="Perez-Brocal V."/>
            <person name="Shahar-Golan R."/>
            <person name="Clark C.G."/>
        </authorList>
    </citation>
    <scope>NUCLEOTIDE SEQUENCE</scope>
</reference>
<protein>
    <submittedName>
        <fullName evidence="2">Uncharacterized protein orf149</fullName>
    </submittedName>
</protein>
<dbReference type="GeneID" id="9480813"/>
<dbReference type="AlphaFoldDB" id="E2E9Z9"/>
<keyword evidence="1" id="KW-0812">Transmembrane</keyword>
<feature type="transmembrane region" description="Helical" evidence="1">
    <location>
        <begin position="123"/>
        <end position="146"/>
    </location>
</feature>
<keyword evidence="1" id="KW-0472">Membrane</keyword>
<gene>
    <name evidence="2" type="primary">orf149</name>
    <name evidence="2" type="ORF">PROLAC_038</name>
</gene>
<dbReference type="RefSeq" id="YP_003795216.1">
    <property type="nucleotide sequence ID" value="NC_014338.1"/>
</dbReference>
<evidence type="ECO:0000256" key="1">
    <source>
        <dbReference type="SAM" id="Phobius"/>
    </source>
</evidence>
<organism evidence="2">
    <name type="scientific">Proteromonas lacertae</name>
    <name type="common">Stramenopile</name>
    <name type="synonym">Monocercomonoides lacertae</name>
    <dbReference type="NCBI Taxonomy" id="42746"/>
    <lineage>
        <taxon>Eukaryota</taxon>
        <taxon>Sar</taxon>
        <taxon>Stramenopiles</taxon>
        <taxon>Bigyra</taxon>
        <taxon>Opalozoa</taxon>
        <taxon>Opalinata</taxon>
        <taxon>Proteromonadidae</taxon>
        <taxon>Proteromonas</taxon>
    </lineage>
</organism>
<keyword evidence="2" id="KW-0496">Mitochondrion</keyword>
<geneLocation type="mitochondrion" evidence="2"/>